<accession>A0A9E3LUH1</accession>
<dbReference type="InterPro" id="IPR011990">
    <property type="entry name" value="TPR-like_helical_dom_sf"/>
</dbReference>
<organism evidence="3 4">
    <name type="scientific">Pelatocladus maniniholoensis HA4357-MV3</name>
    <dbReference type="NCBI Taxonomy" id="1117104"/>
    <lineage>
        <taxon>Bacteria</taxon>
        <taxon>Bacillati</taxon>
        <taxon>Cyanobacteriota</taxon>
        <taxon>Cyanophyceae</taxon>
        <taxon>Nostocales</taxon>
        <taxon>Nostocaceae</taxon>
        <taxon>Pelatocladus</taxon>
    </lineage>
</organism>
<dbReference type="Proteomes" id="UP000813215">
    <property type="component" value="Unassembled WGS sequence"/>
</dbReference>
<dbReference type="PROSITE" id="PS50005">
    <property type="entry name" value="TPR"/>
    <property type="match status" value="2"/>
</dbReference>
<dbReference type="PROSITE" id="PS51257">
    <property type="entry name" value="PROKAR_LIPOPROTEIN"/>
    <property type="match status" value="1"/>
</dbReference>
<dbReference type="SMART" id="SM00028">
    <property type="entry name" value="TPR"/>
    <property type="match status" value="4"/>
</dbReference>
<evidence type="ECO:0000313" key="3">
    <source>
        <dbReference type="EMBL" id="MBW4433020.1"/>
    </source>
</evidence>
<feature type="repeat" description="TPR" evidence="1">
    <location>
        <begin position="83"/>
        <end position="116"/>
    </location>
</feature>
<dbReference type="InterPro" id="IPR024983">
    <property type="entry name" value="CHAT_dom"/>
</dbReference>
<evidence type="ECO:0000313" key="4">
    <source>
        <dbReference type="Proteomes" id="UP000813215"/>
    </source>
</evidence>
<reference evidence="3" key="2">
    <citation type="journal article" date="2022" name="Microbiol. Resour. Announc.">
        <title>Metagenome Sequencing to Explore Phylogenomics of Terrestrial Cyanobacteria.</title>
        <authorList>
            <person name="Ward R.D."/>
            <person name="Stajich J.E."/>
            <person name="Johansen J.R."/>
            <person name="Huntemann M."/>
            <person name="Clum A."/>
            <person name="Foster B."/>
            <person name="Foster B."/>
            <person name="Roux S."/>
            <person name="Palaniappan K."/>
            <person name="Varghese N."/>
            <person name="Mukherjee S."/>
            <person name="Reddy T.B.K."/>
            <person name="Daum C."/>
            <person name="Copeland A."/>
            <person name="Chen I.A."/>
            <person name="Ivanova N.N."/>
            <person name="Kyrpides N.C."/>
            <person name="Shapiro N."/>
            <person name="Eloe-Fadrosh E.A."/>
            <person name="Pietrasiak N."/>
        </authorList>
    </citation>
    <scope>NUCLEOTIDE SEQUENCE</scope>
    <source>
        <strain evidence="3">HA4357-MV3</strain>
    </source>
</reference>
<dbReference type="PANTHER" id="PTHR10098:SF108">
    <property type="entry name" value="TETRATRICOPEPTIDE REPEAT PROTEIN 28"/>
    <property type="match status" value="1"/>
</dbReference>
<dbReference type="Pfam" id="PF12770">
    <property type="entry name" value="CHAT"/>
    <property type="match status" value="1"/>
</dbReference>
<dbReference type="SUPFAM" id="SSF48452">
    <property type="entry name" value="TPR-like"/>
    <property type="match status" value="1"/>
</dbReference>
<evidence type="ECO:0000259" key="2">
    <source>
        <dbReference type="Pfam" id="PF12770"/>
    </source>
</evidence>
<dbReference type="Gene3D" id="1.25.40.10">
    <property type="entry name" value="Tetratricopeptide repeat domain"/>
    <property type="match status" value="1"/>
</dbReference>
<dbReference type="Pfam" id="PF13424">
    <property type="entry name" value="TPR_12"/>
    <property type="match status" value="2"/>
</dbReference>
<feature type="repeat" description="TPR" evidence="1">
    <location>
        <begin position="123"/>
        <end position="156"/>
    </location>
</feature>
<proteinExistence type="predicted"/>
<dbReference type="EMBL" id="JAHHHW010000096">
    <property type="protein sequence ID" value="MBW4433020.1"/>
    <property type="molecule type" value="Genomic_DNA"/>
</dbReference>
<evidence type="ECO:0000256" key="1">
    <source>
        <dbReference type="PROSITE-ProRule" id="PRU00339"/>
    </source>
</evidence>
<keyword evidence="1" id="KW-0802">TPR repeat</keyword>
<dbReference type="PANTHER" id="PTHR10098">
    <property type="entry name" value="RAPSYN-RELATED"/>
    <property type="match status" value="1"/>
</dbReference>
<protein>
    <submittedName>
        <fullName evidence="3">CHAT domain-containing protein</fullName>
    </submittedName>
</protein>
<gene>
    <name evidence="3" type="ORF">KME28_15140</name>
</gene>
<sequence>MLYLLQRLTLIILCLTFLIACDFSIPQSPTTQTPTTQRRTKEALQLQQQGLQQLNQGKYREALVNFAQALAIFKETGQRQNEITTLKYIGQTYEKLREYPKALEYDQQALAIAKETDNKTEEMEILSHIGVIYYRTGVYTKAQELYQQALVMGKETDNMQAQAEILHEIASLLEAQQKPELAIAFYKQAINALDEMEVDSKLSPQKPIQHFSTNRFTNTYRHLADLLLKQNRVVEAQVAVDSLKVQELDGYLNNVRDKAKTPQRMEYLQPEQQVVDKFNTEISVVVKQGKELSELQKIPEKDRTPQQETRRQELEAAQRETLKDFLTFSDSPEVMAHVRELSRTTGGENLNPKILRRLQDLIKQLDINAVLLYPLILEDRLELVLVTPYTPPIRRSVPVKRQELNRTIEEFRNALEDPPKDAKKPGQKLYNWLVRPIEPALKEANTKTIIYAPDGELRYIPLAALYDGKKWLVQNYRVNNITALSLTDLKERPQKLKILAGAFTRGNYDIKVGKRTFKLGGLPFAAKEVENVTSAFPGSEKLINSEFTEKETLKLMSNFPILHFATHAAFVPGAPNESFILFGDGNAASFRDLRFWNLSNADLVVLSACETGLGGELGDGIEILGFGYVMQEAGAKAAIASLWQVSDDGTQALMNAFYAALQQDKLSKVEALQKAQLSLIDSIYDHPYYWASFILIGNGM</sequence>
<name>A0A9E3LUH1_9NOST</name>
<dbReference type="InterPro" id="IPR019734">
    <property type="entry name" value="TPR_rpt"/>
</dbReference>
<comment type="caution">
    <text evidence="3">The sequence shown here is derived from an EMBL/GenBank/DDBJ whole genome shotgun (WGS) entry which is preliminary data.</text>
</comment>
<dbReference type="AlphaFoldDB" id="A0A9E3LUH1"/>
<reference evidence="3" key="1">
    <citation type="submission" date="2021-05" db="EMBL/GenBank/DDBJ databases">
        <authorList>
            <person name="Pietrasiak N."/>
            <person name="Ward R."/>
            <person name="Stajich J.E."/>
            <person name="Kurbessoian T."/>
        </authorList>
    </citation>
    <scope>NUCLEOTIDE SEQUENCE</scope>
    <source>
        <strain evidence="3">HA4357-MV3</strain>
    </source>
</reference>
<feature type="domain" description="CHAT" evidence="2">
    <location>
        <begin position="424"/>
        <end position="698"/>
    </location>
</feature>